<accession>A0A139XE53</accession>
<sequence>MEFSDLQCMKFKIIVLKQKVIPERARKLVLQNDVTVFLQMSTANEGWIFILMLNSYIDTKL</sequence>
<keyword evidence="2" id="KW-1185">Reference proteome</keyword>
<organism evidence="1 2">
    <name type="scientific">Scytonema hofmannii PCC 7110</name>
    <dbReference type="NCBI Taxonomy" id="128403"/>
    <lineage>
        <taxon>Bacteria</taxon>
        <taxon>Bacillati</taxon>
        <taxon>Cyanobacteriota</taxon>
        <taxon>Cyanophyceae</taxon>
        <taxon>Nostocales</taxon>
        <taxon>Scytonemataceae</taxon>
        <taxon>Scytonema</taxon>
    </lineage>
</organism>
<dbReference type="STRING" id="128403.WA1_12785"/>
<dbReference type="Proteomes" id="UP000076925">
    <property type="component" value="Unassembled WGS sequence"/>
</dbReference>
<dbReference type="AlphaFoldDB" id="A0A139XE53"/>
<reference evidence="1 2" key="1">
    <citation type="journal article" date="2013" name="Genome Biol. Evol.">
        <title>Genomes of Stigonematalean cyanobacteria (subsection V) and the evolution of oxygenic photosynthesis from prokaryotes to plastids.</title>
        <authorList>
            <person name="Dagan T."/>
            <person name="Roettger M."/>
            <person name="Stucken K."/>
            <person name="Landan G."/>
            <person name="Koch R."/>
            <person name="Major P."/>
            <person name="Gould S.B."/>
            <person name="Goremykin V.V."/>
            <person name="Rippka R."/>
            <person name="Tandeau de Marsac N."/>
            <person name="Gugger M."/>
            <person name="Lockhart P.J."/>
            <person name="Allen J.F."/>
            <person name="Brune I."/>
            <person name="Maus I."/>
            <person name="Puhler A."/>
            <person name="Martin W.F."/>
        </authorList>
    </citation>
    <scope>NUCLEOTIDE SEQUENCE [LARGE SCALE GENOMIC DNA]</scope>
    <source>
        <strain evidence="1 2">PCC 7110</strain>
    </source>
</reference>
<protein>
    <submittedName>
        <fullName evidence="1">Uncharacterized protein</fullName>
    </submittedName>
</protein>
<comment type="caution">
    <text evidence="1">The sequence shown here is derived from an EMBL/GenBank/DDBJ whole genome shotgun (WGS) entry which is preliminary data.</text>
</comment>
<proteinExistence type="predicted"/>
<name>A0A139XE53_9CYAN</name>
<dbReference type="EMBL" id="ANNX02000016">
    <property type="protein sequence ID" value="KYC42977.1"/>
    <property type="molecule type" value="Genomic_DNA"/>
</dbReference>
<gene>
    <name evidence="1" type="ORF">WA1_12785</name>
</gene>
<evidence type="ECO:0000313" key="1">
    <source>
        <dbReference type="EMBL" id="KYC42977.1"/>
    </source>
</evidence>
<evidence type="ECO:0000313" key="2">
    <source>
        <dbReference type="Proteomes" id="UP000076925"/>
    </source>
</evidence>